<sequence length="31" mass="3158">MCLIGLALSTEVVDKPVGKALAVLTLEGRGC</sequence>
<organism evidence="1">
    <name type="scientific">Pseudomonas aeruginosa</name>
    <dbReference type="NCBI Taxonomy" id="287"/>
    <lineage>
        <taxon>Bacteria</taxon>
        <taxon>Pseudomonadati</taxon>
        <taxon>Pseudomonadota</taxon>
        <taxon>Gammaproteobacteria</taxon>
        <taxon>Pseudomonadales</taxon>
        <taxon>Pseudomonadaceae</taxon>
        <taxon>Pseudomonas</taxon>
    </lineage>
</organism>
<geneLocation type="plasmid" evidence="1">
    <name>R751</name>
</geneLocation>
<dbReference type="AlphaFoldDB" id="A2NTW1"/>
<dbReference type="EMBL" id="X01751">
    <property type="protein sequence ID" value="CAA25886.1"/>
    <property type="molecule type" value="Genomic_DNA"/>
</dbReference>
<proteinExistence type="predicted"/>
<evidence type="ECO:0000313" key="1">
    <source>
        <dbReference type="EMBL" id="CAA25886.1"/>
    </source>
</evidence>
<reference evidence="1" key="1">
    <citation type="journal article" date="1985" name="Nucleic Acids Res.">
        <title>Comparison of the nucleotide sequences of the vegetative replication origins of broad host range IncP plasmids R751 and RK2 reveals conserved features of probable functional importance.</title>
        <authorList>
            <person name="Smith C.A."/>
            <person name="Thomas C.M."/>
        </authorList>
    </citation>
    <scope>NUCLEOTIDE SEQUENCE</scope>
    <source>
        <strain evidence="1">IncP plasmid R751</strain>
        <plasmid evidence="1">R751</plasmid>
    </source>
</reference>
<accession>A2NTW1</accession>
<name>A2NTW1_PSEAI</name>
<protein>
    <submittedName>
        <fullName evidence="1">Brod host range Gram negative IncP plasmid R751 with replication origin (1.1 to 1.86 kb on the map of R751)</fullName>
    </submittedName>
</protein>
<keyword evidence="1" id="KW-0614">Plasmid</keyword>